<dbReference type="Proteomes" id="UP000480763">
    <property type="component" value="Unassembled WGS sequence"/>
</dbReference>
<dbReference type="KEGG" id="abk:LX00_14925"/>
<evidence type="ECO:0000313" key="2">
    <source>
        <dbReference type="Proteomes" id="UP000480763"/>
    </source>
</evidence>
<dbReference type="AlphaFoldDB" id="A0A1Y1P365"/>
<organism evidence="1 2">
    <name type="scientific">Acinetobacter baumannii</name>
    <dbReference type="NCBI Taxonomy" id="470"/>
    <lineage>
        <taxon>Bacteria</taxon>
        <taxon>Pseudomonadati</taxon>
        <taxon>Pseudomonadota</taxon>
        <taxon>Gammaproteobacteria</taxon>
        <taxon>Moraxellales</taxon>
        <taxon>Moraxellaceae</taxon>
        <taxon>Acinetobacter</taxon>
        <taxon>Acinetobacter calcoaceticus/baumannii complex</taxon>
    </lineage>
</organism>
<proteinExistence type="predicted"/>
<comment type="caution">
    <text evidence="1">The sequence shown here is derived from an EMBL/GenBank/DDBJ whole genome shotgun (WGS) entry which is preliminary data.</text>
</comment>
<name>A0A1Y1P365_ACIBA</name>
<protein>
    <submittedName>
        <fullName evidence="1">Uncharacterized protein</fullName>
    </submittedName>
</protein>
<gene>
    <name evidence="1" type="ORF">GSE42_13840</name>
</gene>
<dbReference type="RefSeq" id="WP_000818586.1">
    <property type="nucleotide sequence ID" value="NZ_AP031585.1"/>
</dbReference>
<evidence type="ECO:0000313" key="1">
    <source>
        <dbReference type="EMBL" id="MYM79006.1"/>
    </source>
</evidence>
<dbReference type="EMBL" id="WWCH01000001">
    <property type="protein sequence ID" value="MYM79006.1"/>
    <property type="molecule type" value="Genomic_DNA"/>
</dbReference>
<sequence length="61" mass="6565">MAEKQPDYKYQYPTDRRYADDATDTLAAGTMFDPAKTAGDYGIKDPEVAVPVPEAPLNGGA</sequence>
<accession>A0A1Y1P365</accession>
<reference evidence="1 2" key="1">
    <citation type="journal article" date="2017" name="Ann. Clin. Microbiol. Antimicrob.">
        <title>New eight genes identified at the clinical multidrug-resistant Acinetobacter baumannii DMS06669 strain in a Vietnam hospital.</title>
        <authorList>
            <person name="Si-Tuan N."/>
            <person name="Ngoc H.M."/>
            <person name="Hang P.T.T."/>
            <person name="Nguyen C."/>
            <person name="Van P.H."/>
            <person name="Huong N.T."/>
        </authorList>
    </citation>
    <scope>NUCLEOTIDE SEQUENCE [LARGE SCALE GENOMIC DNA]</scope>
    <source>
        <strain evidence="1 2">DMS06669</strain>
    </source>
</reference>